<dbReference type="InterPro" id="IPR036179">
    <property type="entry name" value="Ig-like_dom_sf"/>
</dbReference>
<sequence>MCILKNPGCIILQRHTIILLLQLVLLPITVYSANDSINFPSSRDDLPQLNQDEIHTVSDFLSSLDDLPQLNREETYTVIAGNELQLECRGKKNVNWIFPPREDPTSWEEQICNGTAEQPFCSTFKIHNARIFDTGVYVCVYQDNSNAYDQSIVYVHDNKTFVAVPEKNRDVQLVVGAVIDLICLPTLPNISLTLTKDGTDLTNNFTWVAAYGFIKYDADISDSGFYTCIAEEYNYHGEIISVTIQENTTVTTDLLTETATAITPSSSNSENEGWNNMWMYVAAGSAVLGLLIGVVVIMVVVCHKRKNNSINGDDDDDTELSSSRKSSSESKNTIQFNFI</sequence>
<evidence type="ECO:0000256" key="4">
    <source>
        <dbReference type="SAM" id="Phobius"/>
    </source>
</evidence>
<name>A0AAV2RQW4_MEGNR</name>
<accession>A0AAV2RQW4</accession>
<dbReference type="Proteomes" id="UP001497623">
    <property type="component" value="Unassembled WGS sequence"/>
</dbReference>
<dbReference type="EMBL" id="CAXKWB010027922">
    <property type="protein sequence ID" value="CAL4132823.1"/>
    <property type="molecule type" value="Genomic_DNA"/>
</dbReference>
<dbReference type="PANTHER" id="PTHR15360:SF4">
    <property type="entry name" value="PROTEIN KINASE DOMAIN-CONTAINING PROTEIN"/>
    <property type="match status" value="1"/>
</dbReference>
<reference evidence="7 8" key="1">
    <citation type="submission" date="2024-05" db="EMBL/GenBank/DDBJ databases">
        <authorList>
            <person name="Wallberg A."/>
        </authorList>
    </citation>
    <scope>NUCLEOTIDE SEQUENCE [LARGE SCALE GENOMIC DNA]</scope>
</reference>
<dbReference type="InterPro" id="IPR042495">
    <property type="entry name" value="PDGFRL"/>
</dbReference>
<dbReference type="SUPFAM" id="SSF48726">
    <property type="entry name" value="Immunoglobulin"/>
    <property type="match status" value="2"/>
</dbReference>
<keyword evidence="8" id="KW-1185">Reference proteome</keyword>
<keyword evidence="4" id="KW-0472">Membrane</keyword>
<keyword evidence="4" id="KW-1133">Transmembrane helix</keyword>
<dbReference type="PANTHER" id="PTHR15360">
    <property type="entry name" value="PLATELET-DERIVED GROWTH FACTOR RECEPTOR LIKE"/>
    <property type="match status" value="1"/>
</dbReference>
<dbReference type="SMART" id="SM00409">
    <property type="entry name" value="IG"/>
    <property type="match status" value="2"/>
</dbReference>
<feature type="transmembrane region" description="Helical" evidence="4">
    <location>
        <begin position="277"/>
        <end position="301"/>
    </location>
</feature>
<dbReference type="InterPro" id="IPR013783">
    <property type="entry name" value="Ig-like_fold"/>
</dbReference>
<dbReference type="InterPro" id="IPR055238">
    <property type="entry name" value="VEGFR1-3_N_Ig-like"/>
</dbReference>
<proteinExistence type="predicted"/>
<evidence type="ECO:0000256" key="5">
    <source>
        <dbReference type="SAM" id="SignalP"/>
    </source>
</evidence>
<dbReference type="Gene3D" id="2.60.40.10">
    <property type="entry name" value="Immunoglobulins"/>
    <property type="match status" value="2"/>
</dbReference>
<dbReference type="Pfam" id="PF22854">
    <property type="entry name" value="VEGFR1-3_N_Ig-like"/>
    <property type="match status" value="1"/>
</dbReference>
<dbReference type="PROSITE" id="PS50835">
    <property type="entry name" value="IG_LIKE"/>
    <property type="match status" value="2"/>
</dbReference>
<dbReference type="InterPro" id="IPR003599">
    <property type="entry name" value="Ig_sub"/>
</dbReference>
<feature type="region of interest" description="Disordered" evidence="3">
    <location>
        <begin position="311"/>
        <end position="339"/>
    </location>
</feature>
<gene>
    <name evidence="7" type="ORF">MNOR_LOCUS27071</name>
</gene>
<keyword evidence="4" id="KW-0812">Transmembrane</keyword>
<dbReference type="InterPro" id="IPR007110">
    <property type="entry name" value="Ig-like_dom"/>
</dbReference>
<dbReference type="AlphaFoldDB" id="A0AAV2RQW4"/>
<feature type="chain" id="PRO_5043707787" description="Platelet-derived growth factor receptor-like protein" evidence="5">
    <location>
        <begin position="33"/>
        <end position="339"/>
    </location>
</feature>
<feature type="compositionally biased region" description="Low complexity" evidence="3">
    <location>
        <begin position="321"/>
        <end position="331"/>
    </location>
</feature>
<feature type="domain" description="Ig-like" evidence="6">
    <location>
        <begin position="68"/>
        <end position="153"/>
    </location>
</feature>
<evidence type="ECO:0000256" key="3">
    <source>
        <dbReference type="SAM" id="MobiDB-lite"/>
    </source>
</evidence>
<evidence type="ECO:0000256" key="1">
    <source>
        <dbReference type="ARBA" id="ARBA00011360"/>
    </source>
</evidence>
<protein>
    <recommendedName>
        <fullName evidence="2">Platelet-derived growth factor receptor-like protein</fullName>
    </recommendedName>
</protein>
<comment type="caution">
    <text evidence="7">The sequence shown here is derived from an EMBL/GenBank/DDBJ whole genome shotgun (WGS) entry which is preliminary data.</text>
</comment>
<comment type="subunit">
    <text evidence="1">Forms a complex composed of PDGFRL, TNK2 and GRB2.</text>
</comment>
<organism evidence="7 8">
    <name type="scientific">Meganyctiphanes norvegica</name>
    <name type="common">Northern krill</name>
    <name type="synonym">Thysanopoda norvegica</name>
    <dbReference type="NCBI Taxonomy" id="48144"/>
    <lineage>
        <taxon>Eukaryota</taxon>
        <taxon>Metazoa</taxon>
        <taxon>Ecdysozoa</taxon>
        <taxon>Arthropoda</taxon>
        <taxon>Crustacea</taxon>
        <taxon>Multicrustacea</taxon>
        <taxon>Malacostraca</taxon>
        <taxon>Eumalacostraca</taxon>
        <taxon>Eucarida</taxon>
        <taxon>Euphausiacea</taxon>
        <taxon>Euphausiidae</taxon>
        <taxon>Meganyctiphanes</taxon>
    </lineage>
</organism>
<evidence type="ECO:0000259" key="6">
    <source>
        <dbReference type="PROSITE" id="PS50835"/>
    </source>
</evidence>
<evidence type="ECO:0000256" key="2">
    <source>
        <dbReference type="ARBA" id="ARBA00019671"/>
    </source>
</evidence>
<evidence type="ECO:0000313" key="7">
    <source>
        <dbReference type="EMBL" id="CAL4132823.1"/>
    </source>
</evidence>
<keyword evidence="5" id="KW-0732">Signal</keyword>
<feature type="signal peptide" evidence="5">
    <location>
        <begin position="1"/>
        <end position="32"/>
    </location>
</feature>
<evidence type="ECO:0000313" key="8">
    <source>
        <dbReference type="Proteomes" id="UP001497623"/>
    </source>
</evidence>
<feature type="domain" description="Ig-like" evidence="6">
    <location>
        <begin position="165"/>
        <end position="245"/>
    </location>
</feature>